<sequence>MASTTSIDHPFLRMVLTISQGIRNLQEIKSLVSPGGKSHIAYLNSSSVDYTSVGQLHIMSIGFKLKSKIMDQSL</sequence>
<proteinExistence type="predicted"/>
<evidence type="ECO:0000313" key="2">
    <source>
        <dbReference type="Proteomes" id="UP000501690"/>
    </source>
</evidence>
<accession>A0A4D6KVM6</accession>
<dbReference type="EMBL" id="CP039346">
    <property type="protein sequence ID" value="QCD80800.1"/>
    <property type="molecule type" value="Genomic_DNA"/>
</dbReference>
<organism evidence="1 2">
    <name type="scientific">Vigna unguiculata</name>
    <name type="common">Cowpea</name>
    <dbReference type="NCBI Taxonomy" id="3917"/>
    <lineage>
        <taxon>Eukaryota</taxon>
        <taxon>Viridiplantae</taxon>
        <taxon>Streptophyta</taxon>
        <taxon>Embryophyta</taxon>
        <taxon>Tracheophyta</taxon>
        <taxon>Spermatophyta</taxon>
        <taxon>Magnoliopsida</taxon>
        <taxon>eudicotyledons</taxon>
        <taxon>Gunneridae</taxon>
        <taxon>Pentapetalae</taxon>
        <taxon>rosids</taxon>
        <taxon>fabids</taxon>
        <taxon>Fabales</taxon>
        <taxon>Fabaceae</taxon>
        <taxon>Papilionoideae</taxon>
        <taxon>50 kb inversion clade</taxon>
        <taxon>NPAAA clade</taxon>
        <taxon>indigoferoid/millettioid clade</taxon>
        <taxon>Phaseoleae</taxon>
        <taxon>Vigna</taxon>
    </lineage>
</organism>
<name>A0A4D6KVM6_VIGUN</name>
<gene>
    <name evidence="1" type="ORF">DEO72_LG2g1123</name>
</gene>
<dbReference type="AlphaFoldDB" id="A0A4D6KVM6"/>
<evidence type="ECO:0000313" key="1">
    <source>
        <dbReference type="EMBL" id="QCD80800.1"/>
    </source>
</evidence>
<dbReference type="Proteomes" id="UP000501690">
    <property type="component" value="Linkage Group LG2"/>
</dbReference>
<protein>
    <submittedName>
        <fullName evidence="1">Uncharacterized protein</fullName>
    </submittedName>
</protein>
<reference evidence="1 2" key="1">
    <citation type="submission" date="2019-04" db="EMBL/GenBank/DDBJ databases">
        <title>An improved genome assembly and genetic linkage map for asparagus bean, Vigna unguiculata ssp. sesquipedialis.</title>
        <authorList>
            <person name="Xia Q."/>
            <person name="Zhang R."/>
            <person name="Dong Y."/>
        </authorList>
    </citation>
    <scope>NUCLEOTIDE SEQUENCE [LARGE SCALE GENOMIC DNA]</scope>
    <source>
        <tissue evidence="1">Leaf</tissue>
    </source>
</reference>
<keyword evidence="2" id="KW-1185">Reference proteome</keyword>